<evidence type="ECO:0000256" key="1">
    <source>
        <dbReference type="ARBA" id="ARBA00023015"/>
    </source>
</evidence>
<sequence>MSAVERLLAADSPRADARRNMQRLVDAARAAIAEVGVDVTAHEIARRAGVGIGTFYRRLPSREALLEAVLDDLLAEMTGLADRAMTEPDPWRGFRTFAEDYVRLRATSCGINDALGGCPLNLDGPLARVRERLSALVRRAQDAGVFRADVTWQDVAFLLAGVLPGDHTLGLPAPEGQWRRTLGIALDGLRENPTCPPEDLG</sequence>
<dbReference type="InterPro" id="IPR001647">
    <property type="entry name" value="HTH_TetR"/>
</dbReference>
<name>A0ABY7AYP5_9PSEU</name>
<dbReference type="PRINTS" id="PR00455">
    <property type="entry name" value="HTHTETR"/>
</dbReference>
<dbReference type="Proteomes" id="UP001163203">
    <property type="component" value="Chromosome"/>
</dbReference>
<dbReference type="InterPro" id="IPR036271">
    <property type="entry name" value="Tet_transcr_reg_TetR-rel_C_sf"/>
</dbReference>
<dbReference type="Pfam" id="PF00440">
    <property type="entry name" value="TetR_N"/>
    <property type="match status" value="1"/>
</dbReference>
<dbReference type="PANTHER" id="PTHR30055">
    <property type="entry name" value="HTH-TYPE TRANSCRIPTIONAL REGULATOR RUTR"/>
    <property type="match status" value="1"/>
</dbReference>
<gene>
    <name evidence="6" type="ORF">ORV05_22320</name>
</gene>
<evidence type="ECO:0000256" key="2">
    <source>
        <dbReference type="ARBA" id="ARBA00023125"/>
    </source>
</evidence>
<keyword evidence="2 4" id="KW-0238">DNA-binding</keyword>
<accession>A0ABY7AYP5</accession>
<dbReference type="EMBL" id="CP113836">
    <property type="protein sequence ID" value="WAL63728.1"/>
    <property type="molecule type" value="Genomic_DNA"/>
</dbReference>
<feature type="DNA-binding region" description="H-T-H motif" evidence="4">
    <location>
        <begin position="40"/>
        <end position="59"/>
    </location>
</feature>
<evidence type="ECO:0000259" key="5">
    <source>
        <dbReference type="PROSITE" id="PS50977"/>
    </source>
</evidence>
<dbReference type="InterPro" id="IPR009057">
    <property type="entry name" value="Homeodomain-like_sf"/>
</dbReference>
<evidence type="ECO:0000313" key="6">
    <source>
        <dbReference type="EMBL" id="WAL63728.1"/>
    </source>
</evidence>
<feature type="domain" description="HTH tetR-type" evidence="5">
    <location>
        <begin position="18"/>
        <end position="77"/>
    </location>
</feature>
<dbReference type="InterPro" id="IPR049445">
    <property type="entry name" value="TetR_SbtR-like_C"/>
</dbReference>
<dbReference type="Pfam" id="PF21597">
    <property type="entry name" value="TetR_C_43"/>
    <property type="match status" value="1"/>
</dbReference>
<organism evidence="6 7">
    <name type="scientific">Amycolatopsis cynarae</name>
    <dbReference type="NCBI Taxonomy" id="2995223"/>
    <lineage>
        <taxon>Bacteria</taxon>
        <taxon>Bacillati</taxon>
        <taxon>Actinomycetota</taxon>
        <taxon>Actinomycetes</taxon>
        <taxon>Pseudonocardiales</taxon>
        <taxon>Pseudonocardiaceae</taxon>
        <taxon>Amycolatopsis</taxon>
    </lineage>
</organism>
<keyword evidence="7" id="KW-1185">Reference proteome</keyword>
<evidence type="ECO:0000256" key="4">
    <source>
        <dbReference type="PROSITE-ProRule" id="PRU00335"/>
    </source>
</evidence>
<protein>
    <submittedName>
        <fullName evidence="6">Helix-turn-helix domain containing protein</fullName>
    </submittedName>
</protein>
<dbReference type="InterPro" id="IPR050109">
    <property type="entry name" value="HTH-type_TetR-like_transc_reg"/>
</dbReference>
<dbReference type="PANTHER" id="PTHR30055:SF234">
    <property type="entry name" value="HTH-TYPE TRANSCRIPTIONAL REGULATOR BETI"/>
    <property type="match status" value="1"/>
</dbReference>
<proteinExistence type="predicted"/>
<dbReference type="Gene3D" id="1.10.357.10">
    <property type="entry name" value="Tetracycline Repressor, domain 2"/>
    <property type="match status" value="1"/>
</dbReference>
<keyword evidence="1" id="KW-0805">Transcription regulation</keyword>
<dbReference type="SUPFAM" id="SSF48498">
    <property type="entry name" value="Tetracyclin repressor-like, C-terminal domain"/>
    <property type="match status" value="1"/>
</dbReference>
<evidence type="ECO:0000313" key="7">
    <source>
        <dbReference type="Proteomes" id="UP001163203"/>
    </source>
</evidence>
<evidence type="ECO:0000256" key="3">
    <source>
        <dbReference type="ARBA" id="ARBA00023163"/>
    </source>
</evidence>
<dbReference type="SUPFAM" id="SSF46689">
    <property type="entry name" value="Homeodomain-like"/>
    <property type="match status" value="1"/>
</dbReference>
<dbReference type="RefSeq" id="WP_268753970.1">
    <property type="nucleotide sequence ID" value="NZ_CP113836.1"/>
</dbReference>
<reference evidence="6" key="1">
    <citation type="submission" date="2022-11" db="EMBL/GenBank/DDBJ databases">
        <authorList>
            <person name="Mo P."/>
        </authorList>
    </citation>
    <scope>NUCLEOTIDE SEQUENCE</scope>
    <source>
        <strain evidence="6">HUAS 11-8</strain>
    </source>
</reference>
<keyword evidence="3" id="KW-0804">Transcription</keyword>
<dbReference type="PROSITE" id="PS50977">
    <property type="entry name" value="HTH_TETR_2"/>
    <property type="match status" value="1"/>
</dbReference>